<dbReference type="Gene3D" id="3.40.50.720">
    <property type="entry name" value="NAD(P)-binding Rossmann-like Domain"/>
    <property type="match status" value="1"/>
</dbReference>
<dbReference type="InterPro" id="IPR036291">
    <property type="entry name" value="NAD(P)-bd_dom_sf"/>
</dbReference>
<dbReference type="PANTHER" id="PTHR13812">
    <property type="entry name" value="KETIMINE REDUCTASE MU-CRYSTALLIN"/>
    <property type="match status" value="1"/>
</dbReference>
<organism evidence="1">
    <name type="scientific">Streptomyces sp. CMC78</name>
    <dbReference type="NCBI Taxonomy" id="3231512"/>
    <lineage>
        <taxon>Bacteria</taxon>
        <taxon>Bacillati</taxon>
        <taxon>Actinomycetota</taxon>
        <taxon>Actinomycetes</taxon>
        <taxon>Kitasatosporales</taxon>
        <taxon>Streptomycetaceae</taxon>
        <taxon>Streptomyces</taxon>
    </lineage>
</organism>
<proteinExistence type="predicted"/>
<sequence>MTVSLDAADVSALGPVAAVAAVRDALAGGLDPDGDVPRAVVPLAHGQGLLMPSEHGGWYGVKVATVAPGNTARGLRRINATYLLHDSATLTPVALLDGVALTTLRTPAVSVAAGLERLRALAAGCGGEGRGLRLVVFGAGPQGEGHVATVRAHVPVADVAVVTRRGGPVPGWADRHLAADDRGVADLVRRAEAVVTATSARRPVVDGRLVRDDAVVLAVGSHEPDVRELDSVLMGRATVVVESREIALREAGDVVLAIREGTLAPDDLVTPADLSGARAAAPADRPLVVKTCGAGWQDLVVAVAAYRRKTGTVGKRG</sequence>
<dbReference type="EMBL" id="AP035884">
    <property type="protein sequence ID" value="BFP51596.1"/>
    <property type="molecule type" value="Genomic_DNA"/>
</dbReference>
<dbReference type="Pfam" id="PF02423">
    <property type="entry name" value="OCD_Mu_crystall"/>
    <property type="match status" value="1"/>
</dbReference>
<dbReference type="KEGG" id="stcm:SCMC78_14030"/>
<accession>A0AB33KC67</accession>
<dbReference type="AlphaFoldDB" id="A0AB33KC67"/>
<dbReference type="PANTHER" id="PTHR13812:SF19">
    <property type="entry name" value="KETIMINE REDUCTASE MU-CRYSTALLIN"/>
    <property type="match status" value="1"/>
</dbReference>
<dbReference type="InterPro" id="IPR023401">
    <property type="entry name" value="ODC_N"/>
</dbReference>
<gene>
    <name evidence="1" type="ORF">SCMC78_14030</name>
</gene>
<evidence type="ECO:0000313" key="1">
    <source>
        <dbReference type="EMBL" id="BFP51596.1"/>
    </source>
</evidence>
<reference evidence="1" key="1">
    <citation type="submission" date="2024-07" db="EMBL/GenBank/DDBJ databases">
        <title>Complete genome sequences of cellulolytic bacteria, Kitasatospora sp. CMC57 and Streptomyces sp. CMC78, isolated from Japanese agricultural soil.</title>
        <authorList>
            <person name="Hashimoto T."/>
            <person name="Ito M."/>
            <person name="Iwamoto M."/>
            <person name="Fukahori D."/>
            <person name="Shoda T."/>
            <person name="Sakoda M."/>
            <person name="Morohoshi T."/>
            <person name="Mitsuboshi M."/>
            <person name="Nishizawa T."/>
        </authorList>
    </citation>
    <scope>NUCLEOTIDE SEQUENCE</scope>
    <source>
        <strain evidence="1">CMC78</strain>
    </source>
</reference>
<dbReference type="Gene3D" id="3.30.1780.10">
    <property type="entry name" value="ornithine cyclodeaminase, domain 1"/>
    <property type="match status" value="1"/>
</dbReference>
<dbReference type="RefSeq" id="WP_397720910.1">
    <property type="nucleotide sequence ID" value="NZ_AP035884.1"/>
</dbReference>
<dbReference type="SUPFAM" id="SSF51735">
    <property type="entry name" value="NAD(P)-binding Rossmann-fold domains"/>
    <property type="match status" value="1"/>
</dbReference>
<dbReference type="InterPro" id="IPR003462">
    <property type="entry name" value="ODC_Mu_crystall"/>
</dbReference>
<protein>
    <submittedName>
        <fullName evidence="1">Ornithine cyclodeaminase family protein</fullName>
    </submittedName>
</protein>
<name>A0AB33KC67_9ACTN</name>
<dbReference type="GO" id="GO:0005737">
    <property type="term" value="C:cytoplasm"/>
    <property type="evidence" value="ECO:0007669"/>
    <property type="project" value="TreeGrafter"/>
</dbReference>